<keyword evidence="1" id="KW-0472">Membrane</keyword>
<organism evidence="2 3">
    <name type="scientific">Spirosoma arboris</name>
    <dbReference type="NCBI Taxonomy" id="2682092"/>
    <lineage>
        <taxon>Bacteria</taxon>
        <taxon>Pseudomonadati</taxon>
        <taxon>Bacteroidota</taxon>
        <taxon>Cytophagia</taxon>
        <taxon>Cytophagales</taxon>
        <taxon>Cytophagaceae</taxon>
        <taxon>Spirosoma</taxon>
    </lineage>
</organism>
<keyword evidence="1" id="KW-0812">Transmembrane</keyword>
<dbReference type="RefSeq" id="WP_157590429.1">
    <property type="nucleotide sequence ID" value="NZ_WPIN01000025.1"/>
</dbReference>
<accession>A0A7K1SP98</accession>
<dbReference type="EMBL" id="WPIN01000025">
    <property type="protein sequence ID" value="MVM35625.1"/>
    <property type="molecule type" value="Genomic_DNA"/>
</dbReference>
<evidence type="ECO:0000256" key="1">
    <source>
        <dbReference type="SAM" id="Phobius"/>
    </source>
</evidence>
<name>A0A7K1SP98_9BACT</name>
<feature type="transmembrane region" description="Helical" evidence="1">
    <location>
        <begin position="72"/>
        <end position="90"/>
    </location>
</feature>
<comment type="caution">
    <text evidence="2">The sequence shown here is derived from an EMBL/GenBank/DDBJ whole genome shotgun (WGS) entry which is preliminary data.</text>
</comment>
<evidence type="ECO:0000313" key="3">
    <source>
        <dbReference type="Proteomes" id="UP000436006"/>
    </source>
</evidence>
<gene>
    <name evidence="2" type="ORF">GO755_36750</name>
</gene>
<keyword evidence="3" id="KW-1185">Reference proteome</keyword>
<protein>
    <submittedName>
        <fullName evidence="2">Uncharacterized protein</fullName>
    </submittedName>
</protein>
<feature type="transmembrane region" description="Helical" evidence="1">
    <location>
        <begin position="6"/>
        <end position="25"/>
    </location>
</feature>
<reference evidence="2 3" key="1">
    <citation type="submission" date="2019-12" db="EMBL/GenBank/DDBJ databases">
        <title>Spirosoma sp. HMF4905 genome sequencing and assembly.</title>
        <authorList>
            <person name="Kang H."/>
            <person name="Cha I."/>
            <person name="Kim H."/>
            <person name="Joh K."/>
        </authorList>
    </citation>
    <scope>NUCLEOTIDE SEQUENCE [LARGE SCALE GENOMIC DNA]</scope>
    <source>
        <strain evidence="2 3">HMF4905</strain>
    </source>
</reference>
<dbReference type="Proteomes" id="UP000436006">
    <property type="component" value="Unassembled WGS sequence"/>
</dbReference>
<proteinExistence type="predicted"/>
<dbReference type="AlphaFoldDB" id="A0A7K1SP98"/>
<keyword evidence="1" id="KW-1133">Transmembrane helix</keyword>
<sequence>MTPNYYLITDGILYTLGAVFTYVIFGMSQIFRMQYIEYMATSAARLINKFFEYSALLMTGMTLLFISDYHGLFYYLGDLILAAFLIRRFMKSDQLQRSEYLRHYNTSKHKLINRMIMNLIHYPTHHDN</sequence>
<evidence type="ECO:0000313" key="2">
    <source>
        <dbReference type="EMBL" id="MVM35625.1"/>
    </source>
</evidence>